<dbReference type="GO" id="GO:0005975">
    <property type="term" value="P:carbohydrate metabolic process"/>
    <property type="evidence" value="ECO:0007669"/>
    <property type="project" value="InterPro"/>
</dbReference>
<dbReference type="CDD" id="cd11301">
    <property type="entry name" value="Fut1_Fut2_like"/>
    <property type="match status" value="1"/>
</dbReference>
<dbReference type="PANTHER" id="PTHR11927:SF9">
    <property type="entry name" value="L-FUCOSYLTRANSFERASE"/>
    <property type="match status" value="1"/>
</dbReference>
<dbReference type="eggNOG" id="ENOG502ZC3Y">
    <property type="taxonomic scope" value="Bacteria"/>
</dbReference>
<evidence type="ECO:0000256" key="2">
    <source>
        <dbReference type="ARBA" id="ARBA00022679"/>
    </source>
</evidence>
<evidence type="ECO:0000256" key="1">
    <source>
        <dbReference type="ARBA" id="ARBA00022676"/>
    </source>
</evidence>
<keyword evidence="2" id="KW-0808">Transferase</keyword>
<dbReference type="Pfam" id="PF01531">
    <property type="entry name" value="Glyco_transf_11"/>
    <property type="match status" value="1"/>
</dbReference>
<name>I9RST1_9BACE</name>
<keyword evidence="4" id="KW-1185">Reference proteome</keyword>
<dbReference type="GO" id="GO:0016020">
    <property type="term" value="C:membrane"/>
    <property type="evidence" value="ECO:0007669"/>
    <property type="project" value="InterPro"/>
</dbReference>
<reference evidence="3 4" key="1">
    <citation type="submission" date="2012-02" db="EMBL/GenBank/DDBJ databases">
        <title>The Genome Sequence of Bacteroides nordii CL02T12C05.</title>
        <authorList>
            <consortium name="The Broad Institute Genome Sequencing Platform"/>
            <person name="Earl A."/>
            <person name="Ward D."/>
            <person name="Feldgarden M."/>
            <person name="Gevers D."/>
            <person name="Zitomersky N.L."/>
            <person name="Coyne M.J."/>
            <person name="Comstock L.E."/>
            <person name="Young S.K."/>
            <person name="Zeng Q."/>
            <person name="Gargeya S."/>
            <person name="Fitzgerald M."/>
            <person name="Haas B."/>
            <person name="Abouelleil A."/>
            <person name="Alvarado L."/>
            <person name="Arachchi H.M."/>
            <person name="Berlin A."/>
            <person name="Chapman S.B."/>
            <person name="Gearin G."/>
            <person name="Goldberg J."/>
            <person name="Griggs A."/>
            <person name="Gujja S."/>
            <person name="Hansen M."/>
            <person name="Heiman D."/>
            <person name="Howarth C."/>
            <person name="Larimer J."/>
            <person name="Lui A."/>
            <person name="MacDonald P.J.P."/>
            <person name="McCowen C."/>
            <person name="Montmayeur A."/>
            <person name="Murphy C."/>
            <person name="Neiman D."/>
            <person name="Pearson M."/>
            <person name="Priest M."/>
            <person name="Roberts A."/>
            <person name="Saif S."/>
            <person name="Shea T."/>
            <person name="Sisk P."/>
            <person name="Stolte C."/>
            <person name="Sykes S."/>
            <person name="Wortman J."/>
            <person name="Nusbaum C."/>
            <person name="Birren B."/>
        </authorList>
    </citation>
    <scope>NUCLEOTIDE SEQUENCE [LARGE SCALE GENOMIC DNA]</scope>
    <source>
        <strain evidence="3 4">CL02T12C05</strain>
    </source>
</reference>
<sequence length="288" mass="33761">MMGIEKTNMVIVRLWGGIGNQLFQYSFGEFLREKYQVDVIYDIASFGKSDKLRKLELSVVVPGIPVTTDISFSKYVGTKNRLLRFIYGLKNSFIEEKYFSDEQLFKYLSKRGDVYLQGYWQKTIYAETLRRKGSFFLSQEEPIVLHTIKAKIQEAEGAIALHVRRGDYFSSKHINTFGVCDAHYYEKAVDIMRGRVSNAMIFVFSDDLDWVRRYVNLPTNVIYVPNYDIPQYWYIYLMSLCRHNIISNSSFSWWGAFLNMNTNKIVVSPSKWTLNSDKTIALDEWFKI</sequence>
<gene>
    <name evidence="3" type="ORF">HMPREF1068_03593</name>
</gene>
<evidence type="ECO:0000313" key="3">
    <source>
        <dbReference type="EMBL" id="EIY46126.1"/>
    </source>
</evidence>
<accession>I9RST1</accession>
<dbReference type="AlphaFoldDB" id="I9RST1"/>
<dbReference type="InterPro" id="IPR002516">
    <property type="entry name" value="Glyco_trans_11"/>
</dbReference>
<dbReference type="HOGENOM" id="CLU_043399_3_1_10"/>
<dbReference type="PANTHER" id="PTHR11927">
    <property type="entry name" value="GALACTOSIDE 2-L-FUCOSYLTRANSFERASE"/>
    <property type="match status" value="1"/>
</dbReference>
<organism evidence="3 4">
    <name type="scientific">Bacteroides nordii CL02T12C05</name>
    <dbReference type="NCBI Taxonomy" id="997884"/>
    <lineage>
        <taxon>Bacteria</taxon>
        <taxon>Pseudomonadati</taxon>
        <taxon>Bacteroidota</taxon>
        <taxon>Bacteroidia</taxon>
        <taxon>Bacteroidales</taxon>
        <taxon>Bacteroidaceae</taxon>
        <taxon>Bacteroides</taxon>
    </lineage>
</organism>
<dbReference type="Proteomes" id="UP000003089">
    <property type="component" value="Unassembled WGS sequence"/>
</dbReference>
<protein>
    <recommendedName>
        <fullName evidence="5">Glycosyl transferase family 11</fullName>
    </recommendedName>
</protein>
<dbReference type="RefSeq" id="WP_007486843.1">
    <property type="nucleotide sequence ID" value="NZ_JH724315.1"/>
</dbReference>
<evidence type="ECO:0008006" key="5">
    <source>
        <dbReference type="Google" id="ProtNLM"/>
    </source>
</evidence>
<keyword evidence="1" id="KW-0328">Glycosyltransferase</keyword>
<dbReference type="GO" id="GO:0008107">
    <property type="term" value="F:galactoside 2-alpha-L-fucosyltransferase activity"/>
    <property type="evidence" value="ECO:0007669"/>
    <property type="project" value="InterPro"/>
</dbReference>
<dbReference type="STRING" id="997884.HMPREF1068_03593"/>
<proteinExistence type="predicted"/>
<evidence type="ECO:0000313" key="4">
    <source>
        <dbReference type="Proteomes" id="UP000003089"/>
    </source>
</evidence>
<dbReference type="EMBL" id="AGXS01000024">
    <property type="protein sequence ID" value="EIY46126.1"/>
    <property type="molecule type" value="Genomic_DNA"/>
</dbReference>
<comment type="caution">
    <text evidence="3">The sequence shown here is derived from an EMBL/GenBank/DDBJ whole genome shotgun (WGS) entry which is preliminary data.</text>
</comment>
<dbReference type="PATRIC" id="fig|997884.3.peg.3682"/>